<feature type="compositionally biased region" description="Polar residues" evidence="2">
    <location>
        <begin position="94"/>
        <end position="103"/>
    </location>
</feature>
<feature type="domain" description="Ig-like" evidence="4">
    <location>
        <begin position="840"/>
        <end position="889"/>
    </location>
</feature>
<feature type="transmembrane region" description="Helical" evidence="3">
    <location>
        <begin position="654"/>
        <end position="676"/>
    </location>
</feature>
<dbReference type="InterPro" id="IPR013783">
    <property type="entry name" value="Ig-like_fold"/>
</dbReference>
<keyword evidence="3" id="KW-1133">Transmembrane helix</keyword>
<dbReference type="InterPro" id="IPR022263">
    <property type="entry name" value="KxYKxGKxW"/>
</dbReference>
<feature type="transmembrane region" description="Helical" evidence="3">
    <location>
        <begin position="619"/>
        <end position="642"/>
    </location>
</feature>
<feature type="transmembrane region" description="Helical" evidence="3">
    <location>
        <begin position="764"/>
        <end position="786"/>
    </location>
</feature>
<dbReference type="EMBL" id="BAYM01000091">
    <property type="protein sequence ID" value="GAN37027.1"/>
    <property type="molecule type" value="Genomic_DNA"/>
</dbReference>
<evidence type="ECO:0000256" key="1">
    <source>
        <dbReference type="ARBA" id="ARBA00022729"/>
    </source>
</evidence>
<organism evidence="5 6">
    <name type="scientific">Lacticaseibacillus paracasei NRIC 0644</name>
    <dbReference type="NCBI Taxonomy" id="1435038"/>
    <lineage>
        <taxon>Bacteria</taxon>
        <taxon>Bacillati</taxon>
        <taxon>Bacillota</taxon>
        <taxon>Bacilli</taxon>
        <taxon>Lactobacillales</taxon>
        <taxon>Lactobacillaceae</taxon>
        <taxon>Lacticaseibacillus</taxon>
    </lineage>
</organism>
<comment type="caution">
    <text evidence="5">The sequence shown here is derived from an EMBL/GenBank/DDBJ whole genome shotgun (WGS) entry which is preliminary data.</text>
</comment>
<accession>A0A0C9QB22</accession>
<evidence type="ECO:0000256" key="3">
    <source>
        <dbReference type="SAM" id="Phobius"/>
    </source>
</evidence>
<evidence type="ECO:0000259" key="4">
    <source>
        <dbReference type="Pfam" id="PF07523"/>
    </source>
</evidence>
<dbReference type="Proteomes" id="UP000032552">
    <property type="component" value="Unassembled WGS sequence"/>
</dbReference>
<feature type="compositionally biased region" description="Low complexity" evidence="2">
    <location>
        <begin position="80"/>
        <end position="93"/>
    </location>
</feature>
<dbReference type="NCBIfam" id="TIGR03715">
    <property type="entry name" value="KxYKxGKxW"/>
    <property type="match status" value="1"/>
</dbReference>
<dbReference type="RefSeq" id="WP_045625130.1">
    <property type="nucleotide sequence ID" value="NZ_BAYM01000091.1"/>
</dbReference>
<feature type="transmembrane region" description="Helical" evidence="3">
    <location>
        <begin position="723"/>
        <end position="744"/>
    </location>
</feature>
<evidence type="ECO:0000313" key="6">
    <source>
        <dbReference type="Proteomes" id="UP000032552"/>
    </source>
</evidence>
<dbReference type="AlphaFoldDB" id="A0A0C9QB22"/>
<reference evidence="6" key="1">
    <citation type="submission" date="2014-05" db="EMBL/GenBank/DDBJ databases">
        <title>Whole genome sequencing of Lactobacillus casei NRIC0644.</title>
        <authorList>
            <person name="Atarashi H."/>
            <person name="Yoshida Y."/>
            <person name="Fujimura S."/>
            <person name="Tanaka N."/>
            <person name="Shiwa Y."/>
            <person name="Yoshikawa H."/>
            <person name="Okada S."/>
            <person name="Nakagawa J."/>
        </authorList>
    </citation>
    <scope>NUCLEOTIDE SEQUENCE [LARGE SCALE GENOMIC DNA]</scope>
    <source>
        <strain evidence="6">NRIC0644</strain>
    </source>
</reference>
<protein>
    <recommendedName>
        <fullName evidence="4">Ig-like domain-containing protein</fullName>
    </recommendedName>
</protein>
<feature type="transmembrane region" description="Helical" evidence="3">
    <location>
        <begin position="696"/>
        <end position="716"/>
    </location>
</feature>
<dbReference type="Pfam" id="PF07523">
    <property type="entry name" value="Big_3"/>
    <property type="match status" value="1"/>
</dbReference>
<proteinExistence type="predicted"/>
<dbReference type="InterPro" id="IPR022038">
    <property type="entry name" value="Ig-like_bact"/>
</dbReference>
<keyword evidence="1" id="KW-0732">Signal</keyword>
<name>A0A0C9QB22_LACPA</name>
<keyword evidence="3" id="KW-0472">Membrane</keyword>
<keyword evidence="3" id="KW-0812">Transmembrane</keyword>
<feature type="region of interest" description="Disordered" evidence="2">
    <location>
        <begin position="71"/>
        <end position="104"/>
    </location>
</feature>
<gene>
    <name evidence="5" type="ORF">LC0644_1616</name>
</gene>
<dbReference type="Gene3D" id="2.60.40.10">
    <property type="entry name" value="Immunoglobulins"/>
    <property type="match status" value="1"/>
</dbReference>
<sequence length="903" mass="92142">MKKSQNIAFADTEKIKVKRANFRSWKKGKKWLFASSLIVTVIGAGALDSGKTVKADEVTPETIKIAASIDQAPTNKESAEAQQAKDSQSSQSAVNTQPSTRPASQALIAPQISAVAAQQFVAPNAIAQSTAALTQTNSAQSSEASSVVTASVAPAASLVAPSVNAIQATVTKDKQTLETRDVQVQTKSSFDPSIALIGGTDSKGNPLNPEDISLTGTVTTAYAGSYFLRYEYIDPYTKEKIGKTVRVNVSDREVQPPVVSSAGQASTSSLATLKNNSSATEVVTKPVALDSLNLTSVSASLASFAKTDQGRITLSEAADKINSGVNFFSAAVSLSNDPKVLAFQTQLSAATAASDVALQKSLVASFNATAEGQAMNSLAAIQSSTANDPAFQSMLGSLSSSTAAASVADASATSSFMATAAGKAFMTQASLVADKGSLASAAAVSAFAKTADGQQMIAAISSYAAIPEFAAYNKAMSSAVASSNESLAQSLTASFFATSLGSAFIQDMQKYESTNSYKAMQTAITEAQDSVAKQLQSTISVTAQSLVKADSGFSITGILSSITSFAWNAISWLASNINPVKLVPNLTGLGQVGELIESVIGGTLGSAFYGTITTAIGGFATWIVAGVPATILNSIVGIIPIVGWITNGGNLAELGWTGGIVGWLSGLVGSSIGAYYGATMAAGLSKDGKVDNVVSGVALGATIGGLVGHTIANWAISYTLGMIVEGIAVVIAVAAGFIGLGPIVNPLEFFLLGWFTPLTDTIASLIGSPIGAAIGGVIGGVAGWLLQLVGIQVNLPDAGGVLKGISQLPGISDLIGTISQISSKAGKLVTKNVVIQAKSHFDPADAFVSATDGDGNAVALDQMSVDGAVTVSIPGTYILRYYFTNAANKNEIVTNDVYVTVTR</sequence>
<evidence type="ECO:0000313" key="5">
    <source>
        <dbReference type="EMBL" id="GAN37027.1"/>
    </source>
</evidence>
<evidence type="ECO:0000256" key="2">
    <source>
        <dbReference type="SAM" id="MobiDB-lite"/>
    </source>
</evidence>